<gene>
    <name evidence="2" type="ORF">C1SCF055_LOCUS33969</name>
</gene>
<dbReference type="EMBL" id="CAMXCT020004312">
    <property type="protein sequence ID" value="CAL1161912.1"/>
    <property type="molecule type" value="Genomic_DNA"/>
</dbReference>
<evidence type="ECO:0000313" key="4">
    <source>
        <dbReference type="Proteomes" id="UP001152797"/>
    </source>
</evidence>
<comment type="caution">
    <text evidence="2">The sequence shown here is derived from an EMBL/GenBank/DDBJ whole genome shotgun (WGS) entry which is preliminary data.</text>
</comment>
<proteinExistence type="predicted"/>
<accession>A0A9P1DFJ8</accession>
<evidence type="ECO:0000256" key="1">
    <source>
        <dbReference type="SAM" id="MobiDB-lite"/>
    </source>
</evidence>
<evidence type="ECO:0008006" key="5">
    <source>
        <dbReference type="Google" id="ProtNLM"/>
    </source>
</evidence>
<dbReference type="AlphaFoldDB" id="A0A9P1DFJ8"/>
<feature type="region of interest" description="Disordered" evidence="1">
    <location>
        <begin position="34"/>
        <end position="62"/>
    </location>
</feature>
<reference evidence="3 4" key="2">
    <citation type="submission" date="2024-05" db="EMBL/GenBank/DDBJ databases">
        <authorList>
            <person name="Chen Y."/>
            <person name="Shah S."/>
            <person name="Dougan E. K."/>
            <person name="Thang M."/>
            <person name="Chan C."/>
        </authorList>
    </citation>
    <scope>NUCLEOTIDE SEQUENCE [LARGE SCALE GENOMIC DNA]</scope>
</reference>
<organism evidence="2">
    <name type="scientific">Cladocopium goreaui</name>
    <dbReference type="NCBI Taxonomy" id="2562237"/>
    <lineage>
        <taxon>Eukaryota</taxon>
        <taxon>Sar</taxon>
        <taxon>Alveolata</taxon>
        <taxon>Dinophyceae</taxon>
        <taxon>Suessiales</taxon>
        <taxon>Symbiodiniaceae</taxon>
        <taxon>Cladocopium</taxon>
    </lineage>
</organism>
<dbReference type="Gene3D" id="3.60.10.10">
    <property type="entry name" value="Endonuclease/exonuclease/phosphatase"/>
    <property type="match status" value="1"/>
</dbReference>
<protein>
    <recommendedName>
        <fullName evidence="5">Endonuclease/exonuclease/phosphatase domain-containing protein</fullName>
    </recommendedName>
</protein>
<dbReference type="SUPFAM" id="SSF56219">
    <property type="entry name" value="DNase I-like"/>
    <property type="match status" value="1"/>
</dbReference>
<dbReference type="Proteomes" id="UP001152797">
    <property type="component" value="Unassembled WGS sequence"/>
</dbReference>
<evidence type="ECO:0000313" key="2">
    <source>
        <dbReference type="EMBL" id="CAI4008537.1"/>
    </source>
</evidence>
<sequence>MATAVCAEHSRCARICSSPRRVCHRLESGKAEKWSEQDIENLPARRTGGGSPLHSDAKSDGSEDLDFHIAKTQDLEPKSKRAHLMEEATDRSELARVSFLTARAAESRKQEQLQVGLEADVFCQHGLASDADFVRVFPTTTSMACVKDAAGRRKVRVLTTAEKKLLQDLDALVVQKDWHPCQIGTDQKALMMTNNCQLVRRMRRKWYRKLAEKCNMHDRHSGVGEVPAEEEAGGEADSRTDINHEVAEISVGSLNLHMQPLRPDVRDMISEHDAFCLQELTPATLPSVLAAGRELEYDAVSPAQRGHTMLEGFDVCMLLRKATLKRLRVGIVPLTAAGVRHMLHVRVQVKKNGACLALATAHCTAGKEEVMQRTAEKDVTWSAIEALTIDGCIFAGDTNMHAEEVIPQQYREQWDDAWEVDGANEAVTDLSDNQKEPAGVDAAVTFLSGINTNPVGAASSSDAAVTFLSGMHQQSASNVSAERRRLGGGAVEEQLPQAEYLRMVRPGLGTKVARQQQKRNAAEVGGGTQDKPQRLPASKLGGGRNKRRTMRGSNVVADSSAAAASEEDDRVYEDMLTEKQMEQTRRDKEEAAIWAEFCAEEARDPHCDPTFGKTPEEIQMMLDEVDEDDRYADMGY</sequence>
<keyword evidence="4" id="KW-1185">Reference proteome</keyword>
<reference evidence="2" key="1">
    <citation type="submission" date="2022-10" db="EMBL/GenBank/DDBJ databases">
        <authorList>
            <person name="Chen Y."/>
            <person name="Dougan E. K."/>
            <person name="Chan C."/>
            <person name="Rhodes N."/>
            <person name="Thang M."/>
        </authorList>
    </citation>
    <scope>NUCLEOTIDE SEQUENCE</scope>
</reference>
<dbReference type="EMBL" id="CAMXCT010004312">
    <property type="protein sequence ID" value="CAI4008537.1"/>
    <property type="molecule type" value="Genomic_DNA"/>
</dbReference>
<dbReference type="EMBL" id="CAMXCT030004312">
    <property type="protein sequence ID" value="CAL4795849.1"/>
    <property type="molecule type" value="Genomic_DNA"/>
</dbReference>
<feature type="region of interest" description="Disordered" evidence="1">
    <location>
        <begin position="513"/>
        <end position="568"/>
    </location>
</feature>
<dbReference type="InterPro" id="IPR036691">
    <property type="entry name" value="Endo/exonu/phosph_ase_sf"/>
</dbReference>
<evidence type="ECO:0000313" key="3">
    <source>
        <dbReference type="EMBL" id="CAL4795849.1"/>
    </source>
</evidence>
<name>A0A9P1DFJ8_9DINO</name>